<dbReference type="SMART" id="SM00283">
    <property type="entry name" value="MA"/>
    <property type="match status" value="1"/>
</dbReference>
<dbReference type="Pfam" id="PF00015">
    <property type="entry name" value="MCPsignal"/>
    <property type="match status" value="1"/>
</dbReference>
<dbReference type="Gene3D" id="3.30.450.20">
    <property type="entry name" value="PAS domain"/>
    <property type="match status" value="1"/>
</dbReference>
<dbReference type="Gene3D" id="1.10.287.950">
    <property type="entry name" value="Methyl-accepting chemotaxis protein"/>
    <property type="match status" value="1"/>
</dbReference>
<evidence type="ECO:0000256" key="5">
    <source>
        <dbReference type="ARBA" id="ARBA00022989"/>
    </source>
</evidence>
<reference evidence="12 13" key="1">
    <citation type="submission" date="2020-01" db="EMBL/GenBank/DDBJ databases">
        <title>Complete genome sequence of a human oral phylogroup 1 Treponema sp. strain ATCC 700766, originally isolated from periodontitis dental plaque.</title>
        <authorList>
            <person name="Chan Y."/>
            <person name="Huo Y.-B."/>
            <person name="Yu X.-L."/>
            <person name="Zeng H."/>
            <person name="Leung W.-K."/>
            <person name="Watt R.M."/>
        </authorList>
    </citation>
    <scope>NUCLEOTIDE SEQUENCE [LARGE SCALE GENOMIC DNA]</scope>
    <source>
        <strain evidence="12 13">OMZ 804</strain>
    </source>
</reference>
<dbReference type="Proteomes" id="UP000464374">
    <property type="component" value="Chromosome"/>
</dbReference>
<dbReference type="Gene3D" id="6.10.340.10">
    <property type="match status" value="1"/>
</dbReference>
<dbReference type="InterPro" id="IPR033479">
    <property type="entry name" value="dCache_1"/>
</dbReference>
<dbReference type="PRINTS" id="PR00260">
    <property type="entry name" value="CHEMTRNSDUCR"/>
</dbReference>
<evidence type="ECO:0000256" key="7">
    <source>
        <dbReference type="ARBA" id="ARBA00029447"/>
    </source>
</evidence>
<keyword evidence="2" id="KW-1003">Cell membrane</keyword>
<feature type="transmembrane region" description="Helical" evidence="9">
    <location>
        <begin position="291"/>
        <end position="311"/>
    </location>
</feature>
<protein>
    <submittedName>
        <fullName evidence="12">HAMP domain-containing protein</fullName>
    </submittedName>
</protein>
<keyword evidence="6 9" id="KW-0472">Membrane</keyword>
<dbReference type="GO" id="GO:0005886">
    <property type="term" value="C:plasma membrane"/>
    <property type="evidence" value="ECO:0007669"/>
    <property type="project" value="UniProtKB-SubCell"/>
</dbReference>
<evidence type="ECO:0000259" key="11">
    <source>
        <dbReference type="PROSITE" id="PS50885"/>
    </source>
</evidence>
<feature type="domain" description="Methyl-accepting transducer" evidence="10">
    <location>
        <begin position="413"/>
        <end position="635"/>
    </location>
</feature>
<dbReference type="KEGG" id="trz:GWP43_10100"/>
<keyword evidence="3" id="KW-0145">Chemotaxis</keyword>
<dbReference type="InterPro" id="IPR051310">
    <property type="entry name" value="MCP_chemotaxis"/>
</dbReference>
<accession>A0A6P1Y487</accession>
<dbReference type="EMBL" id="CP048020">
    <property type="protein sequence ID" value="QHX43732.1"/>
    <property type="molecule type" value="Genomic_DNA"/>
</dbReference>
<dbReference type="InterPro" id="IPR004090">
    <property type="entry name" value="Chemotax_Me-accpt_rcpt"/>
</dbReference>
<dbReference type="CDD" id="cd06225">
    <property type="entry name" value="HAMP"/>
    <property type="match status" value="1"/>
</dbReference>
<name>A0A6P1Y487_9SPIR</name>
<evidence type="ECO:0000256" key="8">
    <source>
        <dbReference type="PROSITE-ProRule" id="PRU00284"/>
    </source>
</evidence>
<dbReference type="SUPFAM" id="SSF58104">
    <property type="entry name" value="Methyl-accepting chemotaxis protein (MCP) signaling domain"/>
    <property type="match status" value="1"/>
</dbReference>
<dbReference type="InterPro" id="IPR004089">
    <property type="entry name" value="MCPsignal_dom"/>
</dbReference>
<comment type="subcellular location">
    <subcellularLocation>
        <location evidence="1">Cell membrane</location>
        <topology evidence="1">Multi-pass membrane protein</topology>
    </subcellularLocation>
</comment>
<feature type="domain" description="HAMP" evidence="11">
    <location>
        <begin position="312"/>
        <end position="366"/>
    </location>
</feature>
<dbReference type="CDD" id="cd12912">
    <property type="entry name" value="PDC2_MCP_like"/>
    <property type="match status" value="1"/>
</dbReference>
<dbReference type="PANTHER" id="PTHR43531">
    <property type="entry name" value="PROTEIN ICFG"/>
    <property type="match status" value="1"/>
</dbReference>
<dbReference type="AlphaFoldDB" id="A0A6P1Y487"/>
<dbReference type="Pfam" id="PF02743">
    <property type="entry name" value="dCache_1"/>
    <property type="match status" value="1"/>
</dbReference>
<evidence type="ECO:0000256" key="6">
    <source>
        <dbReference type="ARBA" id="ARBA00023136"/>
    </source>
</evidence>
<evidence type="ECO:0000256" key="1">
    <source>
        <dbReference type="ARBA" id="ARBA00004651"/>
    </source>
</evidence>
<dbReference type="GO" id="GO:0004888">
    <property type="term" value="F:transmembrane signaling receptor activity"/>
    <property type="evidence" value="ECO:0007669"/>
    <property type="project" value="InterPro"/>
</dbReference>
<evidence type="ECO:0000313" key="12">
    <source>
        <dbReference type="EMBL" id="QHX43732.1"/>
    </source>
</evidence>
<dbReference type="RefSeq" id="WP_162664043.1">
    <property type="nucleotide sequence ID" value="NZ_CP048020.1"/>
</dbReference>
<evidence type="ECO:0000313" key="13">
    <source>
        <dbReference type="Proteomes" id="UP000464374"/>
    </source>
</evidence>
<dbReference type="CDD" id="cd18773">
    <property type="entry name" value="PDC1_HK_sensor"/>
    <property type="match status" value="1"/>
</dbReference>
<dbReference type="PROSITE" id="PS50885">
    <property type="entry name" value="HAMP"/>
    <property type="match status" value="1"/>
</dbReference>
<evidence type="ECO:0000256" key="2">
    <source>
        <dbReference type="ARBA" id="ARBA00022475"/>
    </source>
</evidence>
<dbReference type="Pfam" id="PF00672">
    <property type="entry name" value="HAMP"/>
    <property type="match status" value="1"/>
</dbReference>
<evidence type="ECO:0000259" key="10">
    <source>
        <dbReference type="PROSITE" id="PS50111"/>
    </source>
</evidence>
<dbReference type="SMART" id="SM00304">
    <property type="entry name" value="HAMP"/>
    <property type="match status" value="1"/>
</dbReference>
<evidence type="ECO:0000256" key="4">
    <source>
        <dbReference type="ARBA" id="ARBA00022692"/>
    </source>
</evidence>
<dbReference type="PANTHER" id="PTHR43531:SF11">
    <property type="entry name" value="METHYL-ACCEPTING CHEMOTAXIS PROTEIN 3"/>
    <property type="match status" value="1"/>
</dbReference>
<evidence type="ECO:0000256" key="9">
    <source>
        <dbReference type="SAM" id="Phobius"/>
    </source>
</evidence>
<gene>
    <name evidence="12" type="ORF">GWP43_10100</name>
</gene>
<keyword evidence="4 9" id="KW-0812">Transmembrane</keyword>
<sequence>MREKKIFSIRKKLLIIFGTLITVAGVIQGSLARYTAQQALTARVNAHLIDKVNDIASFINSDIQVDFSFLSGFMHNTAMKDPSVSFTEKTRIVRSDFGYADTLNFFNICDTKGNSYYADGTVSFVGDTDWYKSAVSGVSFITEPHISTLTKKLEVILAVPLLDNDDKVIAVLGAGLGGTVICDTISEITIGKTGNCHILGMDGTTIAHKDTSIVEAQKNAMELAKTDSSLASIADFQRQALAASSAGIGYYTYNGKKNIAAYTKMPRTQWTIIIAAPAEEFLGAITDLRKMVIIIGIIILAVTLTIIFFIAAKMVAPVQTAVNALKDISQGEGDLTVQLPLIGNDEVTRLSEYFNETIKKIRSSIQSIDSNAGIMRSIGDELAQNMAETAQAVHKINENIDGVKQQALTQTASVGETAATVEEIIKTIRQLNTRIESQSASVSISSSAIEEMVANIASITDTLEKTDGVIKTLAEATADGREIIVNTGSVTQKIAEESGSLMEASSVIQHIASQTNLLAMNAAIEAAHAGEAGKGFAVVADEIRKLAEDSAAQGKTITATLKTLTVEIEGLSTSSKVAGEKFATIFTLSDQVKNMSTRLTESMREQENGSREVLEAIKNISEVTVEVEAGSGDMLKGGEGVAHEMKKLDGLTNTIAASMKEMAAAAVQINNAIQGVKEITNKNKRSIENLAQEVSKFKI</sequence>
<dbReference type="GO" id="GO:0007165">
    <property type="term" value="P:signal transduction"/>
    <property type="evidence" value="ECO:0007669"/>
    <property type="project" value="UniProtKB-KW"/>
</dbReference>
<proteinExistence type="inferred from homology"/>
<dbReference type="GO" id="GO:0006935">
    <property type="term" value="P:chemotaxis"/>
    <property type="evidence" value="ECO:0007669"/>
    <property type="project" value="UniProtKB-KW"/>
</dbReference>
<dbReference type="InterPro" id="IPR003660">
    <property type="entry name" value="HAMP_dom"/>
</dbReference>
<keyword evidence="8" id="KW-0807">Transducer</keyword>
<comment type="similarity">
    <text evidence="7">Belongs to the methyl-accepting chemotaxis (MCP) protein family.</text>
</comment>
<dbReference type="PROSITE" id="PS50111">
    <property type="entry name" value="CHEMOTAXIS_TRANSDUC_2"/>
    <property type="match status" value="1"/>
</dbReference>
<evidence type="ECO:0000256" key="3">
    <source>
        <dbReference type="ARBA" id="ARBA00022500"/>
    </source>
</evidence>
<organism evidence="12 13">
    <name type="scientific">Treponema vincentii</name>
    <dbReference type="NCBI Taxonomy" id="69710"/>
    <lineage>
        <taxon>Bacteria</taxon>
        <taxon>Pseudomonadati</taxon>
        <taxon>Spirochaetota</taxon>
        <taxon>Spirochaetia</taxon>
        <taxon>Spirochaetales</taxon>
        <taxon>Treponemataceae</taxon>
        <taxon>Treponema</taxon>
    </lineage>
</organism>
<keyword evidence="5 9" id="KW-1133">Transmembrane helix</keyword>